<dbReference type="InterPro" id="IPR051011">
    <property type="entry name" value="Metal_resp_trans_reg"/>
</dbReference>
<dbReference type="Gene3D" id="1.10.10.10">
    <property type="entry name" value="Winged helix-like DNA-binding domain superfamily/Winged helix DNA-binding domain"/>
    <property type="match status" value="1"/>
</dbReference>
<dbReference type="NCBIfam" id="NF033788">
    <property type="entry name" value="HTH_metalloreg"/>
    <property type="match status" value="1"/>
</dbReference>
<gene>
    <name evidence="5" type="ORF">HYT40_02905</name>
</gene>
<dbReference type="EMBL" id="JACOZA010000076">
    <property type="protein sequence ID" value="MBI2097071.1"/>
    <property type="molecule type" value="Genomic_DNA"/>
</dbReference>
<feature type="domain" description="HTH arsR-type" evidence="4">
    <location>
        <begin position="1"/>
        <end position="88"/>
    </location>
</feature>
<evidence type="ECO:0000259" key="4">
    <source>
        <dbReference type="PROSITE" id="PS50987"/>
    </source>
</evidence>
<proteinExistence type="predicted"/>
<dbReference type="SUPFAM" id="SSF46785">
    <property type="entry name" value="Winged helix' DNA-binding domain"/>
    <property type="match status" value="1"/>
</dbReference>
<sequence>MKEKEIERSLKALANGRRLAILKFIKKEKEAAVGDIAGEIRLSFKATSRHLSVLFSANILDKDQRSLRIFYRIADDLPELIRRILLFL</sequence>
<dbReference type="InterPro" id="IPR036388">
    <property type="entry name" value="WH-like_DNA-bd_sf"/>
</dbReference>
<evidence type="ECO:0000256" key="3">
    <source>
        <dbReference type="ARBA" id="ARBA00023163"/>
    </source>
</evidence>
<evidence type="ECO:0000313" key="6">
    <source>
        <dbReference type="Proteomes" id="UP000724148"/>
    </source>
</evidence>
<keyword evidence="1" id="KW-0805">Transcription regulation</keyword>
<dbReference type="SMART" id="SM00418">
    <property type="entry name" value="HTH_ARSR"/>
    <property type="match status" value="1"/>
</dbReference>
<name>A0A931SBW9_9BACT</name>
<dbReference type="Pfam" id="PF01022">
    <property type="entry name" value="HTH_5"/>
    <property type="match status" value="1"/>
</dbReference>
<dbReference type="CDD" id="cd00090">
    <property type="entry name" value="HTH_ARSR"/>
    <property type="match status" value="1"/>
</dbReference>
<evidence type="ECO:0000256" key="2">
    <source>
        <dbReference type="ARBA" id="ARBA00023125"/>
    </source>
</evidence>
<reference evidence="5" key="1">
    <citation type="submission" date="2020-07" db="EMBL/GenBank/DDBJ databases">
        <title>Huge and variable diversity of episymbiotic CPR bacteria and DPANN archaea in groundwater ecosystems.</title>
        <authorList>
            <person name="He C.Y."/>
            <person name="Keren R."/>
            <person name="Whittaker M."/>
            <person name="Farag I.F."/>
            <person name="Doudna J."/>
            <person name="Cate J.H.D."/>
            <person name="Banfield J.F."/>
        </authorList>
    </citation>
    <scope>NUCLEOTIDE SEQUENCE</scope>
    <source>
        <strain evidence="5">NC_groundwater_193_Ag_S-0.1um_51_7</strain>
    </source>
</reference>
<dbReference type="InterPro" id="IPR001845">
    <property type="entry name" value="HTH_ArsR_DNA-bd_dom"/>
</dbReference>
<dbReference type="PANTHER" id="PTHR43132">
    <property type="entry name" value="ARSENICAL RESISTANCE OPERON REPRESSOR ARSR-RELATED"/>
    <property type="match status" value="1"/>
</dbReference>
<evidence type="ECO:0000256" key="1">
    <source>
        <dbReference type="ARBA" id="ARBA00023015"/>
    </source>
</evidence>
<dbReference type="GO" id="GO:0003677">
    <property type="term" value="F:DNA binding"/>
    <property type="evidence" value="ECO:0007669"/>
    <property type="project" value="UniProtKB-KW"/>
</dbReference>
<dbReference type="InterPro" id="IPR011991">
    <property type="entry name" value="ArsR-like_HTH"/>
</dbReference>
<dbReference type="Proteomes" id="UP000724148">
    <property type="component" value="Unassembled WGS sequence"/>
</dbReference>
<keyword evidence="2" id="KW-0238">DNA-binding</keyword>
<protein>
    <submittedName>
        <fullName evidence="5">Winged helix-turn-helix transcriptional regulator</fullName>
    </submittedName>
</protein>
<accession>A0A931SBW9</accession>
<keyword evidence="3" id="KW-0804">Transcription</keyword>
<dbReference type="PRINTS" id="PR00778">
    <property type="entry name" value="HTHARSR"/>
</dbReference>
<dbReference type="PROSITE" id="PS50987">
    <property type="entry name" value="HTH_ARSR_2"/>
    <property type="match status" value="1"/>
</dbReference>
<dbReference type="InterPro" id="IPR036390">
    <property type="entry name" value="WH_DNA-bd_sf"/>
</dbReference>
<organism evidence="5 6">
    <name type="scientific">Candidatus Sungiibacteriota bacterium</name>
    <dbReference type="NCBI Taxonomy" id="2750080"/>
    <lineage>
        <taxon>Bacteria</taxon>
        <taxon>Candidatus Sungiibacteriota</taxon>
    </lineage>
</organism>
<dbReference type="AlphaFoldDB" id="A0A931SBW9"/>
<evidence type="ECO:0000313" key="5">
    <source>
        <dbReference type="EMBL" id="MBI2097071.1"/>
    </source>
</evidence>
<dbReference type="GO" id="GO:0003700">
    <property type="term" value="F:DNA-binding transcription factor activity"/>
    <property type="evidence" value="ECO:0007669"/>
    <property type="project" value="InterPro"/>
</dbReference>
<dbReference type="PANTHER" id="PTHR43132:SF2">
    <property type="entry name" value="ARSENICAL RESISTANCE OPERON REPRESSOR ARSR-RELATED"/>
    <property type="match status" value="1"/>
</dbReference>
<comment type="caution">
    <text evidence="5">The sequence shown here is derived from an EMBL/GenBank/DDBJ whole genome shotgun (WGS) entry which is preliminary data.</text>
</comment>